<keyword evidence="2" id="KW-1185">Reference proteome</keyword>
<comment type="caution">
    <text evidence="1">The sequence shown here is derived from an EMBL/GenBank/DDBJ whole genome shotgun (WGS) entry which is preliminary data.</text>
</comment>
<sequence>MSNVLDSSGRMSFGQFVGVQENKENTDGCGIEGYGVSGVKKLSPHITEKCNIGNGFFFKKAL</sequence>
<evidence type="ECO:0000313" key="2">
    <source>
        <dbReference type="Proteomes" id="UP000466864"/>
    </source>
</evidence>
<proteinExistence type="predicted"/>
<organism evidence="1 2">
    <name type="scientific">Bilifractor porci</name>
    <dbReference type="NCBI Taxonomy" id="2606636"/>
    <lineage>
        <taxon>Bacteria</taxon>
        <taxon>Bacillati</taxon>
        <taxon>Bacillota</taxon>
        <taxon>Clostridia</taxon>
        <taxon>Lachnospirales</taxon>
        <taxon>Lachnospiraceae</taxon>
        <taxon>Bilifractor</taxon>
    </lineage>
</organism>
<dbReference type="EMBL" id="VUMV01000005">
    <property type="protein sequence ID" value="MST82269.1"/>
    <property type="molecule type" value="Genomic_DNA"/>
</dbReference>
<evidence type="ECO:0000313" key="1">
    <source>
        <dbReference type="EMBL" id="MST82269.1"/>
    </source>
</evidence>
<name>A0A7X2TNF5_9FIRM</name>
<accession>A0A7X2TNF5</accession>
<protein>
    <submittedName>
        <fullName evidence="1">Uncharacterized protein</fullName>
    </submittedName>
</protein>
<dbReference type="AlphaFoldDB" id="A0A7X2TNF5"/>
<dbReference type="RefSeq" id="WP_205839032.1">
    <property type="nucleotide sequence ID" value="NZ_VUMV01000005.1"/>
</dbReference>
<dbReference type="Proteomes" id="UP000466864">
    <property type="component" value="Unassembled WGS sequence"/>
</dbReference>
<gene>
    <name evidence="1" type="ORF">FYJ60_08070</name>
</gene>
<reference evidence="1 2" key="1">
    <citation type="submission" date="2019-08" db="EMBL/GenBank/DDBJ databases">
        <title>In-depth cultivation of the pig gut microbiome towards novel bacterial diversity and tailored functional studies.</title>
        <authorList>
            <person name="Wylensek D."/>
            <person name="Hitch T.C.A."/>
            <person name="Clavel T."/>
        </authorList>
    </citation>
    <scope>NUCLEOTIDE SEQUENCE [LARGE SCALE GENOMIC DNA]</scope>
    <source>
        <strain evidence="1 2">Oil+RF-744-WCA-WT-13</strain>
    </source>
</reference>